<feature type="region of interest" description="Disordered" evidence="1">
    <location>
        <begin position="110"/>
        <end position="132"/>
    </location>
</feature>
<gene>
    <name evidence="2" type="ORF">CFAM422_006294</name>
</gene>
<sequence length="132" mass="14035">MPKAVPMEASASEDSPRPALVADEQGQGRYSDRPRLKLRSKFSAATFHHPNNHPKEAEDEAEEESEAVVDAQPGRGHGGGVTGCGADGTLSRRQFALFSAGGRPALEADEQRLAKAKAKAQTQAQTQTQAQV</sequence>
<feature type="compositionally biased region" description="Low complexity" evidence="1">
    <location>
        <begin position="119"/>
        <end position="132"/>
    </location>
</feature>
<feature type="compositionally biased region" description="Acidic residues" evidence="1">
    <location>
        <begin position="57"/>
        <end position="67"/>
    </location>
</feature>
<organism evidence="2 3">
    <name type="scientific">Trichoderma lentiforme</name>
    <dbReference type="NCBI Taxonomy" id="1567552"/>
    <lineage>
        <taxon>Eukaryota</taxon>
        <taxon>Fungi</taxon>
        <taxon>Dikarya</taxon>
        <taxon>Ascomycota</taxon>
        <taxon>Pezizomycotina</taxon>
        <taxon>Sordariomycetes</taxon>
        <taxon>Hypocreomycetidae</taxon>
        <taxon>Hypocreales</taxon>
        <taxon>Hypocreaceae</taxon>
        <taxon>Trichoderma</taxon>
    </lineage>
</organism>
<protein>
    <submittedName>
        <fullName evidence="2">Uncharacterized protein</fullName>
    </submittedName>
</protein>
<evidence type="ECO:0000256" key="1">
    <source>
        <dbReference type="SAM" id="MobiDB-lite"/>
    </source>
</evidence>
<evidence type="ECO:0000313" key="3">
    <source>
        <dbReference type="Proteomes" id="UP000801864"/>
    </source>
</evidence>
<comment type="caution">
    <text evidence="2">The sequence shown here is derived from an EMBL/GenBank/DDBJ whole genome shotgun (WGS) entry which is preliminary data.</text>
</comment>
<accession>A0A9P4XGG5</accession>
<reference evidence="2 3" key="1">
    <citation type="submission" date="2018-06" db="EMBL/GenBank/DDBJ databases">
        <title>Genome analysis of cellulolytic fungus Trichoderma lentiforme CFAM-422.</title>
        <authorList>
            <person name="Steindorff A.S."/>
            <person name="Formighieri E.F."/>
            <person name="Midorikawa G.E.O."/>
            <person name="Tamietti M.S."/>
            <person name="Ramos E.Z."/>
            <person name="Silva A.S."/>
            <person name="Bon E.P.S."/>
            <person name="Mendes T.D."/>
            <person name="Damaso M.C.T."/>
            <person name="Favaro L.C.L."/>
        </authorList>
    </citation>
    <scope>NUCLEOTIDE SEQUENCE [LARGE SCALE GENOMIC DNA]</scope>
    <source>
        <strain evidence="2 3">CFAM-422</strain>
    </source>
</reference>
<feature type="compositionally biased region" description="Gly residues" evidence="1">
    <location>
        <begin position="75"/>
        <end position="86"/>
    </location>
</feature>
<proteinExistence type="predicted"/>
<dbReference type="AlphaFoldDB" id="A0A9P4XGG5"/>
<feature type="region of interest" description="Disordered" evidence="1">
    <location>
        <begin position="1"/>
        <end position="88"/>
    </location>
</feature>
<dbReference type="EMBL" id="QLNT01000010">
    <property type="protein sequence ID" value="KAF3071767.1"/>
    <property type="molecule type" value="Genomic_DNA"/>
</dbReference>
<evidence type="ECO:0000313" key="2">
    <source>
        <dbReference type="EMBL" id="KAF3071767.1"/>
    </source>
</evidence>
<dbReference type="Proteomes" id="UP000801864">
    <property type="component" value="Unassembled WGS sequence"/>
</dbReference>
<keyword evidence="3" id="KW-1185">Reference proteome</keyword>
<name>A0A9P4XGG5_9HYPO</name>